<dbReference type="HOGENOM" id="CLU_634149_0_0_6"/>
<reference evidence="2 3" key="1">
    <citation type="journal article" date="2008" name="J. Bacteriol.">
        <title>Insights into plant cell wall degradation from the genome sequence of the soil bacterium Cellvibrio japonicus.</title>
        <authorList>
            <person name="Deboy R.T."/>
            <person name="Mongodin E.F."/>
            <person name="Fouts D.E."/>
            <person name="Tailford L.E."/>
            <person name="Khouri H."/>
            <person name="Emerson J.B."/>
            <person name="Mohamoud Y."/>
            <person name="Watkins K."/>
            <person name="Henrissat B."/>
            <person name="Gilbert H.J."/>
            <person name="Nelson K.E."/>
        </authorList>
    </citation>
    <scope>NUCLEOTIDE SEQUENCE [LARGE SCALE GENOMIC DNA]</scope>
    <source>
        <strain evidence="2 3">Ueda107</strain>
    </source>
</reference>
<keyword evidence="3" id="KW-1185">Reference proteome</keyword>
<dbReference type="AlphaFoldDB" id="B3PFA6"/>
<dbReference type="RefSeq" id="WP_012488996.1">
    <property type="nucleotide sequence ID" value="NC_010995.1"/>
</dbReference>
<sequence>MNYQKYASSLLPLCFCASQVLAATGQSNDYKISLSARSGMSDNATKSQDNAIDERQDEYRLNVGVNYSNSQVQTLVNYQAVEQRYAKDSQENDAYLDGASSLLWGTPDSPVDLLLKHSRRTLLQTPDQIDITNNLDERDIFTVIPSARLRVTSVDTLILSGDFTKIDYARSPMRDSEREGATLALVHLLSATDNLQFSVQHTDVSFNHLSSADYRYLNATLSYAAQLRQFIYRVQLGYNKTENDSQEDDSGGVYMLSAEYQSGLHKWSVLASRQITDSSLGDGNYAGIDGFPGSDGSDTVQQMERSYMEMRWDSSLLCERCALHVNLAVTEDDYLAQTEQADQRVAGIGFGYHFSRVSRFNLSYDYSQREFKAGLMGKDYDLARVRIGYTYEFANPLRLGILASREKRQQKIGDANYTENFVGMNLTYVFK</sequence>
<feature type="signal peptide" evidence="1">
    <location>
        <begin position="1"/>
        <end position="22"/>
    </location>
</feature>
<keyword evidence="1" id="KW-0732">Signal</keyword>
<evidence type="ECO:0000313" key="2">
    <source>
        <dbReference type="EMBL" id="ACE83746.1"/>
    </source>
</evidence>
<evidence type="ECO:0000313" key="3">
    <source>
        <dbReference type="Proteomes" id="UP000001036"/>
    </source>
</evidence>
<dbReference type="OrthoDB" id="5706434at2"/>
<feature type="chain" id="PRO_5002796540" evidence="1">
    <location>
        <begin position="23"/>
        <end position="431"/>
    </location>
</feature>
<dbReference type="SUPFAM" id="SSF56935">
    <property type="entry name" value="Porins"/>
    <property type="match status" value="1"/>
</dbReference>
<evidence type="ECO:0000256" key="1">
    <source>
        <dbReference type="SAM" id="SignalP"/>
    </source>
</evidence>
<dbReference type="EMBL" id="CP000934">
    <property type="protein sequence ID" value="ACE83746.1"/>
    <property type="molecule type" value="Genomic_DNA"/>
</dbReference>
<dbReference type="STRING" id="498211.CJA_3420"/>
<gene>
    <name evidence="2" type="ordered locus">CJA_3420</name>
</gene>
<proteinExistence type="predicted"/>
<protein>
    <submittedName>
        <fullName evidence="2">Uncharacterized protein</fullName>
    </submittedName>
</protein>
<accession>B3PFA6</accession>
<dbReference type="KEGG" id="cja:CJA_3420"/>
<organism evidence="2 3">
    <name type="scientific">Cellvibrio japonicus (strain Ueda107)</name>
    <name type="common">Pseudomonas fluorescens subsp. cellulosa</name>
    <dbReference type="NCBI Taxonomy" id="498211"/>
    <lineage>
        <taxon>Bacteria</taxon>
        <taxon>Pseudomonadati</taxon>
        <taxon>Pseudomonadota</taxon>
        <taxon>Gammaproteobacteria</taxon>
        <taxon>Cellvibrionales</taxon>
        <taxon>Cellvibrionaceae</taxon>
        <taxon>Cellvibrio</taxon>
    </lineage>
</organism>
<dbReference type="Proteomes" id="UP000001036">
    <property type="component" value="Chromosome"/>
</dbReference>
<name>B3PFA6_CELJU</name>
<dbReference type="eggNOG" id="ENOG5032RFI">
    <property type="taxonomic scope" value="Bacteria"/>
</dbReference>